<dbReference type="Pfam" id="PF06862">
    <property type="entry name" value="Utp25_C"/>
    <property type="match status" value="1"/>
</dbReference>
<evidence type="ECO:0000256" key="4">
    <source>
        <dbReference type="SAM" id="MobiDB-lite"/>
    </source>
</evidence>
<evidence type="ECO:0000313" key="8">
    <source>
        <dbReference type="Proteomes" id="UP001161247"/>
    </source>
</evidence>
<evidence type="ECO:0000256" key="1">
    <source>
        <dbReference type="ARBA" id="ARBA00004604"/>
    </source>
</evidence>
<organism evidence="7 8">
    <name type="scientific">Oldenlandia corymbosa var. corymbosa</name>
    <dbReference type="NCBI Taxonomy" id="529605"/>
    <lineage>
        <taxon>Eukaryota</taxon>
        <taxon>Viridiplantae</taxon>
        <taxon>Streptophyta</taxon>
        <taxon>Embryophyta</taxon>
        <taxon>Tracheophyta</taxon>
        <taxon>Spermatophyta</taxon>
        <taxon>Magnoliopsida</taxon>
        <taxon>eudicotyledons</taxon>
        <taxon>Gunneridae</taxon>
        <taxon>Pentapetalae</taxon>
        <taxon>asterids</taxon>
        <taxon>lamiids</taxon>
        <taxon>Gentianales</taxon>
        <taxon>Rubiaceae</taxon>
        <taxon>Rubioideae</taxon>
        <taxon>Spermacoceae</taxon>
        <taxon>Hedyotis-Oldenlandia complex</taxon>
        <taxon>Oldenlandia</taxon>
    </lineage>
</organism>
<dbReference type="GO" id="GO:0019843">
    <property type="term" value="F:rRNA binding"/>
    <property type="evidence" value="ECO:0007669"/>
    <property type="project" value="TreeGrafter"/>
</dbReference>
<gene>
    <name evidence="7" type="ORF">OLC1_LOCUS964</name>
</gene>
<dbReference type="Pfam" id="PF22916">
    <property type="entry name" value="UTP25_NTPase-like"/>
    <property type="match status" value="1"/>
</dbReference>
<keyword evidence="3" id="KW-0539">Nucleus</keyword>
<reference evidence="7" key="1">
    <citation type="submission" date="2023-03" db="EMBL/GenBank/DDBJ databases">
        <authorList>
            <person name="Julca I."/>
        </authorList>
    </citation>
    <scope>NUCLEOTIDE SEQUENCE</scope>
</reference>
<feature type="compositionally biased region" description="Acidic residues" evidence="4">
    <location>
        <begin position="111"/>
        <end position="129"/>
    </location>
</feature>
<comment type="subcellular location">
    <subcellularLocation>
        <location evidence="1">Nucleus</location>
        <location evidence="1">Nucleolus</location>
    </subcellularLocation>
</comment>
<evidence type="ECO:0000256" key="2">
    <source>
        <dbReference type="ARBA" id="ARBA00009223"/>
    </source>
</evidence>
<feature type="compositionally biased region" description="Polar residues" evidence="4">
    <location>
        <begin position="148"/>
        <end position="158"/>
    </location>
</feature>
<feature type="compositionally biased region" description="Acidic residues" evidence="4">
    <location>
        <begin position="167"/>
        <end position="182"/>
    </location>
</feature>
<dbReference type="PANTHER" id="PTHR12933">
    <property type="entry name" value="ORF PROTEIN-RELATED"/>
    <property type="match status" value="1"/>
</dbReference>
<accession>A0AAV1BZY7</accession>
<sequence length="766" mass="87879">MGKPGFAKARGMKRPNSWKEASKKSRKIANRKDKKDKVRPPQSDSEDWSEGNSDVASEDYQVGTKEEEEEIVLTKEPTMYDNLLKKLGSKSEAVAQALKRRKRDEEGRSDTEDDNDAEDDSDAEDDGSDFELRKEEEKGEDSPRKNRVQSGSEGSTSLDSDKNSEDSVSDDEDINESDIEEDDLRKIGESTAEASTSASSFISHLEYNLSKAEVEKLAKKKWNFIWEVPAFGAPNCKWRGTGKCVLEGIDEISGYDLKPRLYKHLLDVYKGSGVSDFHTSKQRYFFSMCNSYYDILHHNKKPFYLKGLQEDSSIMDGYLTHALNHILRSRDLVTKHNAKLVNSDGKADILTGDAFRDQGFTRPKVLILLPLASIAFRVVKRLIQLTPPKHKVKVEHFDRFTENFGNGGEEDGDDKEDIEKLKEKKSSKPSDFEALFGGNNDDFFMMGIKYMGSKMKLYGDFYSSDIIVASPLGLITKIGDAELEKEKDVDYLSSIEVMIIDHADVILMQNWTHVNTIFEQLNQLPSKQHGTDIMRIRPWYLDGQAQYYRQTIVLSSHLNPDINSAFNRYCLNYRGKIKLVCSSKGVLPKVLLQVRQIYERFDAPTIAEADDARFEYFCKKVFPKIKDSVQGGIMLFISSYFEFVRLRNFLKSQEASFCLLGEYTKQSDISRARVWFFQGKRKIMLYTERAHFYHRYKIRGTQNLFVYSLPERKEFYPEIVNMLEGSQNMSCTVLFSRFDLLRLERIVGSSAAKRMTTSEKGLFVFC</sequence>
<dbReference type="EMBL" id="OX459118">
    <property type="protein sequence ID" value="CAI9088373.1"/>
    <property type="molecule type" value="Genomic_DNA"/>
</dbReference>
<dbReference type="InterPro" id="IPR053939">
    <property type="entry name" value="UTP25_C"/>
</dbReference>
<dbReference type="Gene3D" id="3.40.50.300">
    <property type="entry name" value="P-loop containing nucleotide triphosphate hydrolases"/>
    <property type="match status" value="1"/>
</dbReference>
<proteinExistence type="inferred from homology"/>
<dbReference type="GO" id="GO:0032040">
    <property type="term" value="C:small-subunit processome"/>
    <property type="evidence" value="ECO:0007669"/>
    <property type="project" value="TreeGrafter"/>
</dbReference>
<feature type="domain" description="UTP25 C-terminal" evidence="5">
    <location>
        <begin position="588"/>
        <end position="765"/>
    </location>
</feature>
<evidence type="ECO:0000313" key="7">
    <source>
        <dbReference type="EMBL" id="CAI9088373.1"/>
    </source>
</evidence>
<feature type="region of interest" description="Disordered" evidence="4">
    <location>
        <begin position="1"/>
        <end position="184"/>
    </location>
</feature>
<dbReference type="InterPro" id="IPR010678">
    <property type="entry name" value="UTP25"/>
</dbReference>
<feature type="compositionally biased region" description="Basic and acidic residues" evidence="4">
    <location>
        <begin position="30"/>
        <end position="39"/>
    </location>
</feature>
<dbReference type="GO" id="GO:0034511">
    <property type="term" value="F:U3 snoRNA binding"/>
    <property type="evidence" value="ECO:0007669"/>
    <property type="project" value="InterPro"/>
</dbReference>
<feature type="compositionally biased region" description="Basic and acidic residues" evidence="4">
    <location>
        <begin position="130"/>
        <end position="144"/>
    </location>
</feature>
<dbReference type="Proteomes" id="UP001161247">
    <property type="component" value="Chromosome 1"/>
</dbReference>
<evidence type="ECO:0000259" key="5">
    <source>
        <dbReference type="Pfam" id="PF06862"/>
    </source>
</evidence>
<dbReference type="InterPro" id="IPR053940">
    <property type="entry name" value="UTP25_NTPase-like"/>
</dbReference>
<protein>
    <submittedName>
        <fullName evidence="7">OLC1v1022682C1</fullName>
    </submittedName>
</protein>
<keyword evidence="8" id="KW-1185">Reference proteome</keyword>
<dbReference type="GO" id="GO:0000462">
    <property type="term" value="P:maturation of SSU-rRNA from tricistronic rRNA transcript (SSU-rRNA, 5.8S rRNA, LSU-rRNA)"/>
    <property type="evidence" value="ECO:0007669"/>
    <property type="project" value="TreeGrafter"/>
</dbReference>
<comment type="similarity">
    <text evidence="2">Belongs to the UTP25 family.</text>
</comment>
<dbReference type="AlphaFoldDB" id="A0AAV1BZY7"/>
<dbReference type="PANTHER" id="PTHR12933:SF0">
    <property type="entry name" value="U3 SMALL NUCLEOLAR RNA-ASSOCIATED PROTEIN 25 HOMOLOG"/>
    <property type="match status" value="1"/>
</dbReference>
<feature type="domain" description="UTP25 NTP hydrolase-like" evidence="6">
    <location>
        <begin position="292"/>
        <end position="577"/>
    </location>
</feature>
<evidence type="ECO:0000259" key="6">
    <source>
        <dbReference type="Pfam" id="PF22916"/>
    </source>
</evidence>
<dbReference type="InterPro" id="IPR027417">
    <property type="entry name" value="P-loop_NTPase"/>
</dbReference>
<name>A0AAV1BZY7_OLDCO</name>
<evidence type="ECO:0000256" key="3">
    <source>
        <dbReference type="ARBA" id="ARBA00023242"/>
    </source>
</evidence>